<keyword evidence="1" id="KW-0812">Transmembrane</keyword>
<reference evidence="3" key="1">
    <citation type="submission" date="2022-09" db="EMBL/GenBank/DDBJ databases">
        <title>Fusarium specimens isolated from Avocado Roots.</title>
        <authorList>
            <person name="Stajich J."/>
            <person name="Roper C."/>
            <person name="Heimlech-Rivalta G."/>
        </authorList>
    </citation>
    <scope>NUCLEOTIDE SEQUENCE</scope>
    <source>
        <strain evidence="3">CF00095</strain>
    </source>
</reference>
<dbReference type="Proteomes" id="UP001152024">
    <property type="component" value="Unassembled WGS sequence"/>
</dbReference>
<name>A0ABQ8QW41_FUSEQ</name>
<keyword evidence="1" id="KW-1133">Transmembrane helix</keyword>
<sequence length="130" mass="14459">MPALPPFQSLLFYSAALAHVAIVPKHIYMGSTAITEVIATIPSQPRYTVAKSILKTVWDHGNADVLILGLLNFKWAKYGPPTLIEERMILGLSMVAGFYVGWPYWKLKMYSPLVMLWLAPIVSTIATILV</sequence>
<evidence type="ECO:0000313" key="3">
    <source>
        <dbReference type="EMBL" id="KAJ4110270.1"/>
    </source>
</evidence>
<keyword evidence="4" id="KW-1185">Reference proteome</keyword>
<protein>
    <submittedName>
        <fullName evidence="3">Uncharacterized protein</fullName>
    </submittedName>
</protein>
<gene>
    <name evidence="3" type="ORF">NW768_012030</name>
</gene>
<evidence type="ECO:0000256" key="2">
    <source>
        <dbReference type="SAM" id="SignalP"/>
    </source>
</evidence>
<feature type="transmembrane region" description="Helical" evidence="1">
    <location>
        <begin position="88"/>
        <end position="105"/>
    </location>
</feature>
<feature type="signal peptide" evidence="2">
    <location>
        <begin position="1"/>
        <end position="18"/>
    </location>
</feature>
<feature type="transmembrane region" description="Helical" evidence="1">
    <location>
        <begin position="112"/>
        <end position="129"/>
    </location>
</feature>
<dbReference type="EMBL" id="JAOQBH010000036">
    <property type="protein sequence ID" value="KAJ4110270.1"/>
    <property type="molecule type" value="Genomic_DNA"/>
</dbReference>
<accession>A0ABQ8QW41</accession>
<organism evidence="3 4">
    <name type="scientific">Fusarium equiseti</name>
    <name type="common">Fusarium scirpi</name>
    <dbReference type="NCBI Taxonomy" id="61235"/>
    <lineage>
        <taxon>Eukaryota</taxon>
        <taxon>Fungi</taxon>
        <taxon>Dikarya</taxon>
        <taxon>Ascomycota</taxon>
        <taxon>Pezizomycotina</taxon>
        <taxon>Sordariomycetes</taxon>
        <taxon>Hypocreomycetidae</taxon>
        <taxon>Hypocreales</taxon>
        <taxon>Nectriaceae</taxon>
        <taxon>Fusarium</taxon>
        <taxon>Fusarium incarnatum-equiseti species complex</taxon>
    </lineage>
</organism>
<proteinExistence type="predicted"/>
<feature type="chain" id="PRO_5046538305" evidence="2">
    <location>
        <begin position="19"/>
        <end position="130"/>
    </location>
</feature>
<keyword evidence="2" id="KW-0732">Signal</keyword>
<evidence type="ECO:0000256" key="1">
    <source>
        <dbReference type="SAM" id="Phobius"/>
    </source>
</evidence>
<comment type="caution">
    <text evidence="3">The sequence shown here is derived from an EMBL/GenBank/DDBJ whole genome shotgun (WGS) entry which is preliminary data.</text>
</comment>
<evidence type="ECO:0000313" key="4">
    <source>
        <dbReference type="Proteomes" id="UP001152024"/>
    </source>
</evidence>
<keyword evidence="1" id="KW-0472">Membrane</keyword>